<dbReference type="EMBL" id="QEAO01000003">
    <property type="protein sequence ID" value="TPX37007.1"/>
    <property type="molecule type" value="Genomic_DNA"/>
</dbReference>
<evidence type="ECO:0000313" key="7">
    <source>
        <dbReference type="EMBL" id="TPX37007.1"/>
    </source>
</evidence>
<dbReference type="AlphaFoldDB" id="A0A507C7I5"/>
<evidence type="ECO:0000256" key="2">
    <source>
        <dbReference type="ARBA" id="ARBA00023054"/>
    </source>
</evidence>
<dbReference type="Pfam" id="PF00018">
    <property type="entry name" value="SH3_1"/>
    <property type="match status" value="2"/>
</dbReference>
<feature type="region of interest" description="Disordered" evidence="5">
    <location>
        <begin position="652"/>
        <end position="711"/>
    </location>
</feature>
<evidence type="ECO:0000256" key="1">
    <source>
        <dbReference type="ARBA" id="ARBA00022443"/>
    </source>
</evidence>
<dbReference type="OrthoDB" id="8783038at2759"/>
<proteinExistence type="predicted"/>
<feature type="domain" description="SH3" evidence="6">
    <location>
        <begin position="708"/>
        <end position="769"/>
    </location>
</feature>
<dbReference type="STRING" id="1806994.A0A507C7I5"/>
<dbReference type="PANTHER" id="PTHR15735">
    <property type="entry name" value="FCH AND DOUBLE SH3 DOMAINS PROTEIN"/>
    <property type="match status" value="1"/>
</dbReference>
<protein>
    <recommendedName>
        <fullName evidence="6">SH3 domain-containing protein</fullName>
    </recommendedName>
</protein>
<dbReference type="Gene3D" id="1.20.1270.60">
    <property type="entry name" value="Arfaptin homology (AH) domain/BAR domain"/>
    <property type="match status" value="1"/>
</dbReference>
<evidence type="ECO:0000259" key="6">
    <source>
        <dbReference type="PROSITE" id="PS50002"/>
    </source>
</evidence>
<dbReference type="GO" id="GO:0030036">
    <property type="term" value="P:actin cytoskeleton organization"/>
    <property type="evidence" value="ECO:0007669"/>
    <property type="project" value="UniProtKB-ARBA"/>
</dbReference>
<dbReference type="Proteomes" id="UP000319731">
    <property type="component" value="Unassembled WGS sequence"/>
</dbReference>
<dbReference type="GeneID" id="42002012"/>
<dbReference type="SUPFAM" id="SSF50044">
    <property type="entry name" value="SH3-domain"/>
    <property type="match status" value="4"/>
</dbReference>
<dbReference type="InterPro" id="IPR001452">
    <property type="entry name" value="SH3_domain"/>
</dbReference>
<keyword evidence="2 4" id="KW-0175">Coiled coil</keyword>
<dbReference type="InterPro" id="IPR057870">
    <property type="entry name" value="HR1_TOCA"/>
</dbReference>
<evidence type="ECO:0000256" key="5">
    <source>
        <dbReference type="SAM" id="MobiDB-lite"/>
    </source>
</evidence>
<dbReference type="Pfam" id="PF25610">
    <property type="entry name" value="HR1_TOCA"/>
    <property type="match status" value="1"/>
</dbReference>
<dbReference type="SUPFAM" id="SSF103657">
    <property type="entry name" value="BAR/IMD domain-like"/>
    <property type="match status" value="1"/>
</dbReference>
<feature type="compositionally biased region" description="Low complexity" evidence="5">
    <location>
        <begin position="689"/>
        <end position="698"/>
    </location>
</feature>
<dbReference type="InterPro" id="IPR001060">
    <property type="entry name" value="FCH_dom"/>
</dbReference>
<feature type="compositionally biased region" description="Low complexity" evidence="5">
    <location>
        <begin position="671"/>
        <end position="681"/>
    </location>
</feature>
<comment type="caution">
    <text evidence="7">The sequence shown here is derived from an EMBL/GenBank/DDBJ whole genome shotgun (WGS) entry which is preliminary data.</text>
</comment>
<evidence type="ECO:0000256" key="4">
    <source>
        <dbReference type="SAM" id="Coils"/>
    </source>
</evidence>
<dbReference type="InterPro" id="IPR027267">
    <property type="entry name" value="AH/BAR_dom_sf"/>
</dbReference>
<dbReference type="PRINTS" id="PR00452">
    <property type="entry name" value="SH3DOMAIN"/>
</dbReference>
<dbReference type="Gene3D" id="6.10.140.470">
    <property type="match status" value="1"/>
</dbReference>
<keyword evidence="8" id="KW-1185">Reference proteome</keyword>
<dbReference type="Pfam" id="PF14604">
    <property type="entry name" value="SH3_9"/>
    <property type="match status" value="2"/>
</dbReference>
<evidence type="ECO:0000256" key="3">
    <source>
        <dbReference type="PROSITE-ProRule" id="PRU00192"/>
    </source>
</evidence>
<dbReference type="GO" id="GO:0030864">
    <property type="term" value="C:cortical actin cytoskeleton"/>
    <property type="evidence" value="ECO:0007669"/>
    <property type="project" value="UniProtKB-ARBA"/>
</dbReference>
<feature type="domain" description="SH3" evidence="6">
    <location>
        <begin position="801"/>
        <end position="863"/>
    </location>
</feature>
<evidence type="ECO:0000313" key="8">
    <source>
        <dbReference type="Proteomes" id="UP000319731"/>
    </source>
</evidence>
<dbReference type="SMART" id="SM00326">
    <property type="entry name" value="SH3"/>
    <property type="match status" value="4"/>
</dbReference>
<dbReference type="RefSeq" id="XP_031027078.1">
    <property type="nucleotide sequence ID" value="XM_031166715.1"/>
</dbReference>
<sequence>MEKKPDLHAVIKALRTQHVSQIIKLQLKSDGDTELLENVRDYMKRRAEIEQDYFSRLEKLSKTYIQKKYRRIQTKNGTVERTSAEITADTQNGAAVPPATITESDDTMSVGTAISSAPMVARKADRLTPSVAFQAFQTMILETEKQAKERGLVSEKIMADVVEIIKEFNKDKVVATKKNLDFASKYHHGLATKIAYDKAAKDADAAKKKYDDVSRRPNSALNSLKNIMKGTDTEERLEKLKGKWKAALRRLADARNDYLVVLEGLNAQQSQYYNVDLPSLMRKLDGTYYQTFGKALTTLVNLEEGYATMLTGSVQITQQAVNKINRDKENEQFVKEFHPVFVADPKEFKFESSSNDNGTAICVDDVTKVVLGQRLARIMTRESELKSDLDRKEKELAGIVQMAQVYSENPAFGNAATPLESKLELETSIDLLRSEHTKITAQIELLTSLGVEALVPAVSTASLFVGGSSGTPGGVIIQDYEARASGEVTVKVDDNVVVLSSDLDGWLRIRKGDDVGMVPTSVVRVGDTNSSSHIKPKVAGSLQRLNDLGLHSSKSGLVDIPAVSVPPTGHMLHVAVDTRRQLRALYDFNGTDSSELSFKAGDIIEVLEINDAHSDAWWEGRVLATSKQGTFPVVFTSGWEAVATAMNEDNAAKGLSKNPKNDLANSAMSLSPASKPVAGGSAPPPPAAPSSTTKPGSPVKAEPQENTDGHPKAKALFSYEATCDGELTMDVGDIIVILNQDTGSEAWWEGQGPHGRGQFPVNYVELVNPDGSAIPGSVSSQLGTWGDLDKSLDQIIADKGLKTRKARALYSFEGNEGELTFNVGDVISVIDASNTDWWDGFVDDGGPCPKGAFPAAYVEMIREES</sequence>
<dbReference type="PROSITE" id="PS50002">
    <property type="entry name" value="SH3"/>
    <property type="match status" value="4"/>
</dbReference>
<feature type="coiled-coil region" evidence="4">
    <location>
        <begin position="196"/>
        <end position="257"/>
    </location>
</feature>
<organism evidence="7 8">
    <name type="scientific">Synchytrium microbalum</name>
    <dbReference type="NCBI Taxonomy" id="1806994"/>
    <lineage>
        <taxon>Eukaryota</taxon>
        <taxon>Fungi</taxon>
        <taxon>Fungi incertae sedis</taxon>
        <taxon>Chytridiomycota</taxon>
        <taxon>Chytridiomycota incertae sedis</taxon>
        <taxon>Chytridiomycetes</taxon>
        <taxon>Synchytriales</taxon>
        <taxon>Synchytriaceae</taxon>
        <taxon>Synchytrium</taxon>
    </lineage>
</organism>
<dbReference type="CDD" id="cd00174">
    <property type="entry name" value="SH3"/>
    <property type="match status" value="3"/>
</dbReference>
<gene>
    <name evidence="7" type="ORF">SmJEL517_g00786</name>
</gene>
<dbReference type="PANTHER" id="PTHR15735:SF21">
    <property type="entry name" value="PROTEIN NERVOUS WRECK"/>
    <property type="match status" value="1"/>
</dbReference>
<feature type="domain" description="SH3" evidence="6">
    <location>
        <begin position="469"/>
        <end position="528"/>
    </location>
</feature>
<name>A0A507C7I5_9FUNG</name>
<feature type="domain" description="SH3" evidence="6">
    <location>
        <begin position="577"/>
        <end position="641"/>
    </location>
</feature>
<reference evidence="7 8" key="1">
    <citation type="journal article" date="2019" name="Sci. Rep.">
        <title>Comparative genomics of chytrid fungi reveal insights into the obligate biotrophic and pathogenic lifestyle of Synchytrium endobioticum.</title>
        <authorList>
            <person name="van de Vossenberg B.T.L.H."/>
            <person name="Warris S."/>
            <person name="Nguyen H.D.T."/>
            <person name="van Gent-Pelzer M.P.E."/>
            <person name="Joly D.L."/>
            <person name="van de Geest H.C."/>
            <person name="Bonants P.J.M."/>
            <person name="Smith D.S."/>
            <person name="Levesque C.A."/>
            <person name="van der Lee T.A.J."/>
        </authorList>
    </citation>
    <scope>NUCLEOTIDE SEQUENCE [LARGE SCALE GENOMIC DNA]</scope>
    <source>
        <strain evidence="7 8">JEL517</strain>
    </source>
</reference>
<accession>A0A507C7I5</accession>
<dbReference type="InterPro" id="IPR036028">
    <property type="entry name" value="SH3-like_dom_sf"/>
</dbReference>
<keyword evidence="1 3" id="KW-0728">SH3 domain</keyword>
<dbReference type="Gene3D" id="2.30.30.40">
    <property type="entry name" value="SH3 Domains"/>
    <property type="match status" value="4"/>
</dbReference>
<dbReference type="Pfam" id="PF00611">
    <property type="entry name" value="FCH"/>
    <property type="match status" value="1"/>
</dbReference>